<dbReference type="RefSeq" id="WP_047976769.1">
    <property type="nucleotide sequence ID" value="NZ_JWIZ01000027.1"/>
</dbReference>
<keyword evidence="2" id="KW-0812">Transmembrane</keyword>
<name>A0A0J5P7Y9_9PAST</name>
<dbReference type="PATRIC" id="fig|67855.3.peg.942"/>
<gene>
    <name evidence="3" type="ORF">RO21_05385</name>
</gene>
<reference evidence="3 4" key="1">
    <citation type="submission" date="2014-12" db="EMBL/GenBank/DDBJ databases">
        <title>Reclassification of Actinobacillus muris as Muribacter muris.</title>
        <authorList>
            <person name="Christensen H."/>
            <person name="Nicklas W."/>
            <person name="Bisgaard M."/>
        </authorList>
    </citation>
    <scope>NUCLEOTIDE SEQUENCE [LARGE SCALE GENOMIC DNA]</scope>
    <source>
        <strain evidence="3 4">Ackerman80-443D</strain>
    </source>
</reference>
<dbReference type="AlphaFoldDB" id="A0A0J5P7Y9"/>
<feature type="transmembrane region" description="Helical" evidence="2">
    <location>
        <begin position="55"/>
        <end position="80"/>
    </location>
</feature>
<protein>
    <submittedName>
        <fullName evidence="3">Uncharacterized protein</fullName>
    </submittedName>
</protein>
<dbReference type="STRING" id="67855.RO21_05385"/>
<keyword evidence="2" id="KW-1133">Transmembrane helix</keyword>
<accession>A0A0J5P7Y9</accession>
<sequence>MSNNINIPREEQNSDNFVDAENNSIQPDNTKIEPNIPQPNILRQDIIDYEKERRILFRIAFGFSIFFILCLYIGLFWWIYSQSIGYHINNNMWHIAVIFALPATTLLIAILKLVSKHQEPTVSSHSPIKEFSNQLLSVIKEFLNTRK</sequence>
<feature type="region of interest" description="Disordered" evidence="1">
    <location>
        <begin position="12"/>
        <end position="35"/>
    </location>
</feature>
<evidence type="ECO:0000313" key="4">
    <source>
        <dbReference type="Proteomes" id="UP000036270"/>
    </source>
</evidence>
<evidence type="ECO:0000256" key="1">
    <source>
        <dbReference type="SAM" id="MobiDB-lite"/>
    </source>
</evidence>
<evidence type="ECO:0000256" key="2">
    <source>
        <dbReference type="SAM" id="Phobius"/>
    </source>
</evidence>
<keyword evidence="4" id="KW-1185">Reference proteome</keyword>
<feature type="transmembrane region" description="Helical" evidence="2">
    <location>
        <begin position="92"/>
        <end position="114"/>
    </location>
</feature>
<keyword evidence="2" id="KW-0472">Membrane</keyword>
<evidence type="ECO:0000313" key="3">
    <source>
        <dbReference type="EMBL" id="KMK51614.1"/>
    </source>
</evidence>
<dbReference type="Proteomes" id="UP000036270">
    <property type="component" value="Unassembled WGS sequence"/>
</dbReference>
<dbReference type="EMBL" id="JWIZ01000027">
    <property type="protein sequence ID" value="KMK51614.1"/>
    <property type="molecule type" value="Genomic_DNA"/>
</dbReference>
<organism evidence="3 4">
    <name type="scientific">Muribacter muris</name>
    <dbReference type="NCBI Taxonomy" id="67855"/>
    <lineage>
        <taxon>Bacteria</taxon>
        <taxon>Pseudomonadati</taxon>
        <taxon>Pseudomonadota</taxon>
        <taxon>Gammaproteobacteria</taxon>
        <taxon>Pasteurellales</taxon>
        <taxon>Pasteurellaceae</taxon>
        <taxon>Muribacter</taxon>
    </lineage>
</organism>
<proteinExistence type="predicted"/>
<comment type="caution">
    <text evidence="3">The sequence shown here is derived from an EMBL/GenBank/DDBJ whole genome shotgun (WGS) entry which is preliminary data.</text>
</comment>